<reference evidence="3 4" key="1">
    <citation type="submission" date="2023-07" db="EMBL/GenBank/DDBJ databases">
        <title>Sequencing the genomes of 1000 actinobacteria strains.</title>
        <authorList>
            <person name="Klenk H.-P."/>
        </authorList>
    </citation>
    <scope>NUCLEOTIDE SEQUENCE [LARGE SCALE GENOMIC DNA]</scope>
    <source>
        <strain evidence="3 4">DSM 15539</strain>
    </source>
</reference>
<dbReference type="Gene3D" id="3.90.76.10">
    <property type="entry name" value="Dipeptide-binding Protein, Domain 1"/>
    <property type="match status" value="1"/>
</dbReference>
<dbReference type="InterPro" id="IPR039424">
    <property type="entry name" value="SBP_5"/>
</dbReference>
<organism evidence="3 4">
    <name type="scientific">Arcanobacterium hippocoleae</name>
    <dbReference type="NCBI Taxonomy" id="149017"/>
    <lineage>
        <taxon>Bacteria</taxon>
        <taxon>Bacillati</taxon>
        <taxon>Actinomycetota</taxon>
        <taxon>Actinomycetes</taxon>
        <taxon>Actinomycetales</taxon>
        <taxon>Actinomycetaceae</taxon>
        <taxon>Arcanobacterium</taxon>
    </lineage>
</organism>
<keyword evidence="1" id="KW-0732">Signal</keyword>
<comment type="caution">
    <text evidence="3">The sequence shown here is derived from an EMBL/GenBank/DDBJ whole genome shotgun (WGS) entry which is preliminary data.</text>
</comment>
<evidence type="ECO:0000259" key="2">
    <source>
        <dbReference type="Pfam" id="PF00496"/>
    </source>
</evidence>
<protein>
    <submittedName>
        <fullName evidence="3">Peptide/nickel transport system substrate-binding protein</fullName>
    </submittedName>
</protein>
<dbReference type="Proteomes" id="UP001266099">
    <property type="component" value="Unassembled WGS sequence"/>
</dbReference>
<evidence type="ECO:0000313" key="4">
    <source>
        <dbReference type="Proteomes" id="UP001266099"/>
    </source>
</evidence>
<dbReference type="PIRSF" id="PIRSF002741">
    <property type="entry name" value="MppA"/>
    <property type="match status" value="1"/>
</dbReference>
<dbReference type="InterPro" id="IPR000914">
    <property type="entry name" value="SBP_5_dom"/>
</dbReference>
<evidence type="ECO:0000256" key="1">
    <source>
        <dbReference type="SAM" id="SignalP"/>
    </source>
</evidence>
<evidence type="ECO:0000313" key="3">
    <source>
        <dbReference type="EMBL" id="MDR6938862.1"/>
    </source>
</evidence>
<dbReference type="SUPFAM" id="SSF53850">
    <property type="entry name" value="Periplasmic binding protein-like II"/>
    <property type="match status" value="1"/>
</dbReference>
<dbReference type="PANTHER" id="PTHR30290">
    <property type="entry name" value="PERIPLASMIC BINDING COMPONENT OF ABC TRANSPORTER"/>
    <property type="match status" value="1"/>
</dbReference>
<feature type="chain" id="PRO_5047022059" evidence="1">
    <location>
        <begin position="22"/>
        <end position="561"/>
    </location>
</feature>
<feature type="signal peptide" evidence="1">
    <location>
        <begin position="1"/>
        <end position="21"/>
    </location>
</feature>
<proteinExistence type="predicted"/>
<name>A0ABU1T0I0_9ACTO</name>
<keyword evidence="4" id="KW-1185">Reference proteome</keyword>
<dbReference type="InterPro" id="IPR030678">
    <property type="entry name" value="Peptide/Ni-bd"/>
</dbReference>
<dbReference type="Gene3D" id="3.10.105.10">
    <property type="entry name" value="Dipeptide-binding Protein, Domain 3"/>
    <property type="match status" value="1"/>
</dbReference>
<dbReference type="PANTHER" id="PTHR30290:SF65">
    <property type="entry name" value="MONOACYL PHOSPHATIDYLINOSITOL TETRAMANNOSIDE-BINDING PROTEIN LPQW-RELATED"/>
    <property type="match status" value="1"/>
</dbReference>
<feature type="domain" description="Solute-binding protein family 5" evidence="2">
    <location>
        <begin position="116"/>
        <end position="479"/>
    </location>
</feature>
<gene>
    <name evidence="3" type="ORF">J2S36_000405</name>
</gene>
<dbReference type="CDD" id="cd08501">
    <property type="entry name" value="PBP2_Lpqw"/>
    <property type="match status" value="1"/>
</dbReference>
<sequence>MRKSAKAFVALSAAAMLALSACGGKNVTSSGSAEKSGKQVEVKGVDYTKAKYEDLKDGGTLTLPLVELSPQQNPFHQDGSGYTTDVWYLYNPQVALFDDKGEWYANPAYLTNVKAEEKDGNTVVTFDINEKAKWNDGTDIDWTVFRDTWTINSGKEPDKYPAGGTDGYDQIKSVEQGANADQAVVTFDGIYAWWQGLFNMWANPHLVDADVYANGYLKTLHPEWGAGPYKVKEVDFNQGVVSFEPNEKWWGDKAKLDTITYRQMETKAAINAFKNGEIDYVSAATKETYAAVKEMKDIKIYTAMIPNNSLLMLNSESEALKDVKVREAIMGGIDRAQISKIRFDGIPYTEELPGSFLLFGSQPGYEDNFAKSVKFDAEGAKKLLDEAGWKAGEDGIREKDGKKLSLVYPVIGDAEVSKSIAKALQQMMKQIGVDFQIKERPSNEFSQVYTKKEFDAFMMSFRSSDPFGVAYFDQIYASDSGLNLSGTGTPEFDQKIAELKKVADPKEQIAAANKLEVEAFKLHGIMPVFNGPDVRAAKDGLANLGAMGFAKKPWEHIGWVK</sequence>
<accession>A0ABU1T0I0</accession>
<dbReference type="EMBL" id="JAVDUJ010000001">
    <property type="protein sequence ID" value="MDR6938862.1"/>
    <property type="molecule type" value="Genomic_DNA"/>
</dbReference>
<dbReference type="Pfam" id="PF00496">
    <property type="entry name" value="SBP_bac_5"/>
    <property type="match status" value="1"/>
</dbReference>
<dbReference type="PROSITE" id="PS51257">
    <property type="entry name" value="PROKAR_LIPOPROTEIN"/>
    <property type="match status" value="1"/>
</dbReference>
<dbReference type="RefSeq" id="WP_309955015.1">
    <property type="nucleotide sequence ID" value="NZ_CP136414.1"/>
</dbReference>